<dbReference type="PROSITE" id="PS51257">
    <property type="entry name" value="PROKAR_LIPOPROTEIN"/>
    <property type="match status" value="1"/>
</dbReference>
<dbReference type="Proteomes" id="UP000321734">
    <property type="component" value="Unassembled WGS sequence"/>
</dbReference>
<proteinExistence type="predicted"/>
<protein>
    <recommendedName>
        <fullName evidence="4">Collagen-like protein</fullName>
    </recommendedName>
</protein>
<dbReference type="OrthoDB" id="1524444at2"/>
<dbReference type="EMBL" id="VORX01000001">
    <property type="protein sequence ID" value="TXE10839.1"/>
    <property type="molecule type" value="Genomic_DNA"/>
</dbReference>
<evidence type="ECO:0000256" key="1">
    <source>
        <dbReference type="SAM" id="SignalP"/>
    </source>
</evidence>
<dbReference type="RefSeq" id="WP_146889584.1">
    <property type="nucleotide sequence ID" value="NZ_VORX01000001.1"/>
</dbReference>
<accession>A0A5C7AT83</accession>
<reference evidence="2 3" key="1">
    <citation type="submission" date="2019-08" db="EMBL/GenBank/DDBJ databases">
        <title>Genome sequence of Gelidibacter salicanalis IC162T.</title>
        <authorList>
            <person name="Bowman J.P."/>
        </authorList>
    </citation>
    <scope>NUCLEOTIDE SEQUENCE [LARGE SCALE GENOMIC DNA]</scope>
    <source>
        <strain evidence="2 3">IC162</strain>
    </source>
</reference>
<gene>
    <name evidence="2" type="ORF">ES711_02750</name>
</gene>
<feature type="chain" id="PRO_5022666218" description="Collagen-like protein" evidence="1">
    <location>
        <begin position="20"/>
        <end position="167"/>
    </location>
</feature>
<dbReference type="AlphaFoldDB" id="A0A5C7AT83"/>
<organism evidence="2 3">
    <name type="scientific">Gelidibacter salicanalis</name>
    <dbReference type="NCBI Taxonomy" id="291193"/>
    <lineage>
        <taxon>Bacteria</taxon>
        <taxon>Pseudomonadati</taxon>
        <taxon>Bacteroidota</taxon>
        <taxon>Flavobacteriia</taxon>
        <taxon>Flavobacteriales</taxon>
        <taxon>Flavobacteriaceae</taxon>
        <taxon>Gelidibacter</taxon>
    </lineage>
</organism>
<evidence type="ECO:0000313" key="3">
    <source>
        <dbReference type="Proteomes" id="UP000321734"/>
    </source>
</evidence>
<feature type="signal peptide" evidence="1">
    <location>
        <begin position="1"/>
        <end position="19"/>
    </location>
</feature>
<name>A0A5C7AT83_9FLAO</name>
<keyword evidence="1" id="KW-0732">Signal</keyword>
<evidence type="ECO:0000313" key="2">
    <source>
        <dbReference type="EMBL" id="TXE10839.1"/>
    </source>
</evidence>
<sequence length="167" mass="18307">MKKIATLLCVIALTFTACSGDQGPPGPPGLDGINGGIITSSAFEIDVNFNAANNFSITENYGFDVKPSDVALVYILWETDNGTDIWRLLPQSVAFESGTLVYNFDFTQTDVRFFLDGTVDLNTLDAEWTQNQVFRVVVIPADNVDAVDVSNLDQVMKANNIKNFDLK</sequence>
<comment type="caution">
    <text evidence="2">The sequence shown here is derived from an EMBL/GenBank/DDBJ whole genome shotgun (WGS) entry which is preliminary data.</text>
</comment>
<evidence type="ECO:0008006" key="4">
    <source>
        <dbReference type="Google" id="ProtNLM"/>
    </source>
</evidence>
<keyword evidence="3" id="KW-1185">Reference proteome</keyword>